<evidence type="ECO:0000313" key="3">
    <source>
        <dbReference type="Proteomes" id="UP001309876"/>
    </source>
</evidence>
<dbReference type="EMBL" id="JAVRRJ010000003">
    <property type="protein sequence ID" value="KAK5086832.1"/>
    <property type="molecule type" value="Genomic_DNA"/>
</dbReference>
<evidence type="ECO:0000259" key="1">
    <source>
        <dbReference type="PROSITE" id="PS50181"/>
    </source>
</evidence>
<dbReference type="SUPFAM" id="SSF141255">
    <property type="entry name" value="YccV-like"/>
    <property type="match status" value="1"/>
</dbReference>
<dbReference type="SMART" id="SM00992">
    <property type="entry name" value="YccV-like"/>
    <property type="match status" value="1"/>
</dbReference>
<gene>
    <name evidence="2" type="ORF">LTR05_004000</name>
</gene>
<protein>
    <recommendedName>
        <fullName evidence="1">F-box domain-containing protein</fullName>
    </recommendedName>
</protein>
<dbReference type="Gene3D" id="1.20.1280.50">
    <property type="match status" value="1"/>
</dbReference>
<dbReference type="Pfam" id="PF13369">
    <property type="entry name" value="Transglut_core2"/>
    <property type="match status" value="1"/>
</dbReference>
<name>A0AAN7T2M2_9EURO</name>
<accession>A0AAN7T2M2</accession>
<dbReference type="Proteomes" id="UP001309876">
    <property type="component" value="Unassembled WGS sequence"/>
</dbReference>
<dbReference type="InterPro" id="IPR032698">
    <property type="entry name" value="SirB1_N"/>
</dbReference>
<keyword evidence="3" id="KW-1185">Reference proteome</keyword>
<dbReference type="InterPro" id="IPR036047">
    <property type="entry name" value="F-box-like_dom_sf"/>
</dbReference>
<reference evidence="2 3" key="1">
    <citation type="submission" date="2023-08" db="EMBL/GenBank/DDBJ databases">
        <title>Black Yeasts Isolated from many extreme environments.</title>
        <authorList>
            <person name="Coleine C."/>
            <person name="Stajich J.E."/>
            <person name="Selbmann L."/>
        </authorList>
    </citation>
    <scope>NUCLEOTIDE SEQUENCE [LARGE SCALE GENOMIC DNA]</scope>
    <source>
        <strain evidence="2 3">CCFEE 5910</strain>
    </source>
</reference>
<organism evidence="2 3">
    <name type="scientific">Lithohypha guttulata</name>
    <dbReference type="NCBI Taxonomy" id="1690604"/>
    <lineage>
        <taxon>Eukaryota</taxon>
        <taxon>Fungi</taxon>
        <taxon>Dikarya</taxon>
        <taxon>Ascomycota</taxon>
        <taxon>Pezizomycotina</taxon>
        <taxon>Eurotiomycetes</taxon>
        <taxon>Chaetothyriomycetidae</taxon>
        <taxon>Chaetothyriales</taxon>
        <taxon>Trichomeriaceae</taxon>
        <taxon>Lithohypha</taxon>
    </lineage>
</organism>
<dbReference type="NCBIfam" id="TIGR02097">
    <property type="entry name" value="yccV"/>
    <property type="match status" value="1"/>
</dbReference>
<dbReference type="InterPro" id="IPR001810">
    <property type="entry name" value="F-box_dom"/>
</dbReference>
<dbReference type="SMART" id="SM00256">
    <property type="entry name" value="FBOX"/>
    <property type="match status" value="1"/>
</dbReference>
<comment type="caution">
    <text evidence="2">The sequence shown here is derived from an EMBL/GenBank/DDBJ whole genome shotgun (WGS) entry which is preliminary data.</text>
</comment>
<dbReference type="AlphaFoldDB" id="A0AAN7T2M2"/>
<dbReference type="GO" id="GO:0003677">
    <property type="term" value="F:DNA binding"/>
    <property type="evidence" value="ECO:0007669"/>
    <property type="project" value="InterPro"/>
</dbReference>
<evidence type="ECO:0000313" key="2">
    <source>
        <dbReference type="EMBL" id="KAK5086832.1"/>
    </source>
</evidence>
<dbReference type="SUPFAM" id="SSF81383">
    <property type="entry name" value="F-box domain"/>
    <property type="match status" value="1"/>
</dbReference>
<feature type="domain" description="F-box" evidence="1">
    <location>
        <begin position="14"/>
        <end position="60"/>
    </location>
</feature>
<dbReference type="Pfam" id="PF12937">
    <property type="entry name" value="F-box-like"/>
    <property type="match status" value="1"/>
</dbReference>
<dbReference type="PANTHER" id="PTHR31350:SF27">
    <property type="entry name" value="HEMIMETHYLATED DNA-BINDING DOMAIN-CONTAINING PROTEIN"/>
    <property type="match status" value="1"/>
</dbReference>
<sequence>MSLQRQMSNITPPLPKFESLPEEILTAIFQYLDATSLGNISSVHERFEPVANSHLLWRNLVLRDFKYWDARHELAAHKADLNFRDWKDLYNVRHTANIATEHAIRLMVDDPVGRLACADKVLDYGYGIKDALIHMYTDAPEECVLAQRYWSHAMLGCVNRALALETWTRIKYRSDIQNPTELALAALDMFMLGTEAHGDIDDTFRRLDEMAAAVRQDCPDIDLQTPRTKAVVIAKYLRQKKWVGIDEGRDYYSIEHQFLGLATRSPHRSSLPLVSCVIYSYVCRQFGLRAQPCSFPMHVHAVVQPGLPADSESTPVDLDGQPLPRDLRERLTRMYTELGEDEEPPHELTHLYIDPFNTHEPISLNTLQQQLNFIDPTASNSRKATYLMPATTRSLLSRSAHNLIRSIRSPATTPGVDISIYDAAYAALFVLVLFAHSAEALNASLNDLRSHFALHFPVDIRNYETYVLPLTGGIGVFGGSRAMQDPIVRDIRRQDSQMPIPQYRNGLARAINGYAADGRRGQQEVKYHIGTVFRHRRQGYVAVIYGWDTKCEMEEAWIMGNGVDRLPEGRAQPFLNAYVEDKSLRYVAQENVVPLGPEEFSAEDAERTFDVTIGKWFRRFDPTTARFISNVRAEYPED</sequence>
<dbReference type="InterPro" id="IPR011722">
    <property type="entry name" value="Hemimethylated_DNA-bd_dom"/>
</dbReference>
<proteinExistence type="predicted"/>
<dbReference type="InterPro" id="IPR036623">
    <property type="entry name" value="Hemimethylated_DNA-bd_sf"/>
</dbReference>
<dbReference type="PANTHER" id="PTHR31350">
    <property type="entry name" value="SI:DKEY-261L7.2"/>
    <property type="match status" value="1"/>
</dbReference>
<dbReference type="Gene3D" id="2.30.30.390">
    <property type="entry name" value="Hemimethylated DNA-binding domain"/>
    <property type="match status" value="1"/>
</dbReference>
<dbReference type="Pfam" id="PF08755">
    <property type="entry name" value="YccV-like"/>
    <property type="match status" value="1"/>
</dbReference>
<dbReference type="PROSITE" id="PS50181">
    <property type="entry name" value="FBOX"/>
    <property type="match status" value="1"/>
</dbReference>